<dbReference type="Proteomes" id="UP000245884">
    <property type="component" value="Unassembled WGS sequence"/>
</dbReference>
<sequence>MVGWEGPASFKQREKAEASQPPIRLNAYPPMSHGLAASKEVVPVGDHALALPVLGSSVVLGLLQYALAVVLAKAVGLGGLGAGRPGAEDVMAGGDLASKGQGKAEEARCQCGWKVTLSIWLGPFIAPSYPRTTPRSRRQVYHHSDAPLVHLTAPSPRLSRSSVSPLPRRHVRPLGGFASPLPFDLDPHSKRGPAQAGQKDFRHRCRRVSKSLRATLLGVT</sequence>
<gene>
    <name evidence="2" type="ORF">BDZ90DRAFT_41143</name>
</gene>
<organism evidence="2 3">
    <name type="scientific">Jaminaea rosea</name>
    <dbReference type="NCBI Taxonomy" id="1569628"/>
    <lineage>
        <taxon>Eukaryota</taxon>
        <taxon>Fungi</taxon>
        <taxon>Dikarya</taxon>
        <taxon>Basidiomycota</taxon>
        <taxon>Ustilaginomycotina</taxon>
        <taxon>Exobasidiomycetes</taxon>
        <taxon>Microstromatales</taxon>
        <taxon>Microstromatales incertae sedis</taxon>
        <taxon>Jaminaea</taxon>
    </lineage>
</organism>
<protein>
    <submittedName>
        <fullName evidence="2">Uncharacterized protein</fullName>
    </submittedName>
</protein>
<dbReference type="AlphaFoldDB" id="A0A316URQ3"/>
<dbReference type="EMBL" id="KZ819671">
    <property type="protein sequence ID" value="PWN26553.1"/>
    <property type="molecule type" value="Genomic_DNA"/>
</dbReference>
<dbReference type="RefSeq" id="XP_025361165.1">
    <property type="nucleotide sequence ID" value="XM_025509576.1"/>
</dbReference>
<feature type="region of interest" description="Disordered" evidence="1">
    <location>
        <begin position="182"/>
        <end position="202"/>
    </location>
</feature>
<reference evidence="2 3" key="1">
    <citation type="journal article" date="2018" name="Mol. Biol. Evol.">
        <title>Broad Genomic Sampling Reveals a Smut Pathogenic Ancestry of the Fungal Clade Ustilaginomycotina.</title>
        <authorList>
            <person name="Kijpornyongpan T."/>
            <person name="Mondo S.J."/>
            <person name="Barry K."/>
            <person name="Sandor L."/>
            <person name="Lee J."/>
            <person name="Lipzen A."/>
            <person name="Pangilinan J."/>
            <person name="LaButti K."/>
            <person name="Hainaut M."/>
            <person name="Henrissat B."/>
            <person name="Grigoriev I.V."/>
            <person name="Spatafora J.W."/>
            <person name="Aime M.C."/>
        </authorList>
    </citation>
    <scope>NUCLEOTIDE SEQUENCE [LARGE SCALE GENOMIC DNA]</scope>
    <source>
        <strain evidence="2 3">MCA 5214</strain>
    </source>
</reference>
<evidence type="ECO:0000256" key="1">
    <source>
        <dbReference type="SAM" id="MobiDB-lite"/>
    </source>
</evidence>
<name>A0A316URQ3_9BASI</name>
<feature type="region of interest" description="Disordered" evidence="1">
    <location>
        <begin position="1"/>
        <end position="23"/>
    </location>
</feature>
<dbReference type="GeneID" id="37031399"/>
<proteinExistence type="predicted"/>
<evidence type="ECO:0000313" key="2">
    <source>
        <dbReference type="EMBL" id="PWN26553.1"/>
    </source>
</evidence>
<accession>A0A316URQ3</accession>
<evidence type="ECO:0000313" key="3">
    <source>
        <dbReference type="Proteomes" id="UP000245884"/>
    </source>
</evidence>
<keyword evidence="3" id="KW-1185">Reference proteome</keyword>